<name>A0A937AEQ6_9BACT</name>
<sequence length="368" mass="42406">MFTGCVEPYEFLIENGERSLVVEGFISNISFNKTLDFPSDGRFFTIKLSYTSDVINISGRSISGASVTLIDDQGNTWNYNELDNGNEVKYILNDSDFNAKSDRKYQLRIILPNDEIYESEWVSMPERDDRPIGEISFTEDEKLTYKYVANEEEIVSIQGINVQLNIAQNNSAQKAYFKYIYDPTWIFPSVTSGSIGGINSYLAQDAPQLCWAKNKLFLNDYTLLDDLKGGYKHKLFFIETLGNERIYLKLSVLIIQQQLNKKYFHYWQELKENAAAGTLFDKLPYNLSSNIYHVGGNKKVSGYFDVVREKATRWYFDKDQLSYNIENKLAENCIKYAGVDGPAQECYNCLYYTRGETVGEAPCWWNPQ</sequence>
<protein>
    <submittedName>
        <fullName evidence="1">DUF4249 family protein</fullName>
    </submittedName>
</protein>
<proteinExistence type="predicted"/>
<reference evidence="1" key="1">
    <citation type="submission" date="2021-01" db="EMBL/GenBank/DDBJ databases">
        <title>Marivirga sp. nov., isolated from intertidal surface sediments.</title>
        <authorList>
            <person name="Zhang M."/>
        </authorList>
    </citation>
    <scope>NUCLEOTIDE SEQUENCE</scope>
    <source>
        <strain evidence="1">SM1354</strain>
    </source>
</reference>
<dbReference type="Proteomes" id="UP000642920">
    <property type="component" value="Unassembled WGS sequence"/>
</dbReference>
<accession>A0A937AEQ6</accession>
<dbReference type="EMBL" id="JAERQG010000002">
    <property type="protein sequence ID" value="MBL0765346.1"/>
    <property type="molecule type" value="Genomic_DNA"/>
</dbReference>
<evidence type="ECO:0000313" key="2">
    <source>
        <dbReference type="Proteomes" id="UP000642920"/>
    </source>
</evidence>
<dbReference type="RefSeq" id="WP_201919878.1">
    <property type="nucleotide sequence ID" value="NZ_JAERQG010000002.1"/>
</dbReference>
<dbReference type="AlphaFoldDB" id="A0A937AEQ6"/>
<keyword evidence="2" id="KW-1185">Reference proteome</keyword>
<dbReference type="InterPro" id="IPR025345">
    <property type="entry name" value="DUF4249"/>
</dbReference>
<gene>
    <name evidence="1" type="ORF">JKP34_08805</name>
</gene>
<dbReference type="Pfam" id="PF14054">
    <property type="entry name" value="DUF4249"/>
    <property type="match status" value="1"/>
</dbReference>
<organism evidence="1 2">
    <name type="scientific">Marivirga atlantica</name>
    <dbReference type="NCBI Taxonomy" id="1548457"/>
    <lineage>
        <taxon>Bacteria</taxon>
        <taxon>Pseudomonadati</taxon>
        <taxon>Bacteroidota</taxon>
        <taxon>Cytophagia</taxon>
        <taxon>Cytophagales</taxon>
        <taxon>Marivirgaceae</taxon>
        <taxon>Marivirga</taxon>
    </lineage>
</organism>
<comment type="caution">
    <text evidence="1">The sequence shown here is derived from an EMBL/GenBank/DDBJ whole genome shotgun (WGS) entry which is preliminary data.</text>
</comment>
<evidence type="ECO:0000313" key="1">
    <source>
        <dbReference type="EMBL" id="MBL0765346.1"/>
    </source>
</evidence>